<dbReference type="InterPro" id="IPR010272">
    <property type="entry name" value="T6SS_TssF"/>
</dbReference>
<dbReference type="EMBL" id="AP018933">
    <property type="protein sequence ID" value="BBG30934.1"/>
    <property type="molecule type" value="Genomic_DNA"/>
</dbReference>
<dbReference type="Pfam" id="PF05947">
    <property type="entry name" value="T6SS_TssF"/>
    <property type="match status" value="1"/>
</dbReference>
<evidence type="ECO:0000313" key="2">
    <source>
        <dbReference type="Proteomes" id="UP000267342"/>
    </source>
</evidence>
<gene>
    <name evidence="1" type="ORF">ZBT109_2199</name>
</gene>
<dbReference type="KEGG" id="zpl:ZBT109_2199"/>
<name>A0A348HH32_9GAMM</name>
<accession>A0A348HH32</accession>
<protein>
    <submittedName>
        <fullName evidence="1">Uncharacterized protein conserved in bacteria</fullName>
    </submittedName>
</protein>
<dbReference type="Proteomes" id="UP000267342">
    <property type="component" value="Chromosome"/>
</dbReference>
<sequence length="613" mass="70774">MMLDDLLPYYEREMSHLRFLGQEFAREYPKIAARLQLEEDNCEDPHVERMIEAFAFLSARIHRKLDDDFPEIVQAFLEVLYPHYLRPTPSLSIVELDPGANSNLTARYDVPRHTELQSHPVDGTVCRFRTCYDVTLWPLRMARSEFSLLERSVFNGHDKDWVAQLSLQFETFQNVQLGKLGLDRLRLFIDGESTLMHHLYELLFNNVARASIFVHDGQREREIRLPPDALKPVGFQPDEGMIDYSERSFIGYRLLHEYFTFPDKFMFVDITGLDRALSGINAQRFEIRLAFSDYEQGDRLVRLAQNVNRNTFRLGCTPIANLFPQRAEPIKLTHTRPEYAVIPDVRHQHGVEIISIDRVIRVKKTGRNDELSVCHPFFEPRGSDMERNHQSYWLTRRVPTARETVEGTDLYLRLVDRELELLGASSDTLSLTLTCSNRDLPQMMSFGNEHGDFSLSQTQVVSAIRCLRKPTESVRAPLGKGMIWRLVSHLSLNHMSLTSRGREALLEMLSLYNYRDTLATRKQINGITDIASAPTLTRIGHPRPNFVRGTAITLEMDESQFTGSGIFLFGMVLDHFFGQYCSVNSFTQLTLRSRQRERSVVTWPPRSGELPLV</sequence>
<organism evidence="1 2">
    <name type="scientific">Zymobacter palmae</name>
    <dbReference type="NCBI Taxonomy" id="33074"/>
    <lineage>
        <taxon>Bacteria</taxon>
        <taxon>Pseudomonadati</taxon>
        <taxon>Pseudomonadota</taxon>
        <taxon>Gammaproteobacteria</taxon>
        <taxon>Oceanospirillales</taxon>
        <taxon>Halomonadaceae</taxon>
        <taxon>Zymobacter group</taxon>
        <taxon>Zymobacter</taxon>
    </lineage>
</organism>
<dbReference type="PANTHER" id="PTHR35370:SF1">
    <property type="entry name" value="TYPE VI SECRETION SYSTEM COMPONENT TSSF1"/>
    <property type="match status" value="1"/>
</dbReference>
<evidence type="ECO:0000313" key="1">
    <source>
        <dbReference type="EMBL" id="BBG30934.1"/>
    </source>
</evidence>
<dbReference type="NCBIfam" id="TIGR03359">
    <property type="entry name" value="VI_chp_6"/>
    <property type="match status" value="1"/>
</dbReference>
<dbReference type="AlphaFoldDB" id="A0A348HH32"/>
<proteinExistence type="predicted"/>
<dbReference type="RefSeq" id="WP_232012841.1">
    <property type="nucleotide sequence ID" value="NZ_AP018933.1"/>
</dbReference>
<dbReference type="STRING" id="1123510.GCA_000620025_00693"/>
<reference evidence="1 2" key="1">
    <citation type="submission" date="2018-09" db="EMBL/GenBank/DDBJ databases">
        <title>Zymobacter palmae IAM14233 (=T109) whole genome analysis.</title>
        <authorList>
            <person name="Yanase H."/>
        </authorList>
    </citation>
    <scope>NUCLEOTIDE SEQUENCE [LARGE SCALE GENOMIC DNA]</scope>
    <source>
        <strain evidence="1 2">IAM14233</strain>
    </source>
</reference>
<dbReference type="PIRSF" id="PIRSF028304">
    <property type="entry name" value="UCP028304"/>
    <property type="match status" value="1"/>
</dbReference>
<keyword evidence="2" id="KW-1185">Reference proteome</keyword>
<dbReference type="PANTHER" id="PTHR35370">
    <property type="entry name" value="CYTOPLASMIC PROTEIN-RELATED-RELATED"/>
    <property type="match status" value="1"/>
</dbReference>